<evidence type="ECO:0000313" key="2">
    <source>
        <dbReference type="EMBL" id="KYK61363.1"/>
    </source>
</evidence>
<dbReference type="InParanoid" id="A0A151GWE0"/>
<dbReference type="EMBL" id="LAYC01000001">
    <property type="protein sequence ID" value="KYK61363.1"/>
    <property type="molecule type" value="Genomic_DNA"/>
</dbReference>
<feature type="region of interest" description="Disordered" evidence="1">
    <location>
        <begin position="309"/>
        <end position="458"/>
    </location>
</feature>
<feature type="compositionally biased region" description="Basic residues" evidence="1">
    <location>
        <begin position="443"/>
        <end position="458"/>
    </location>
</feature>
<reference evidence="2 3" key="1">
    <citation type="journal article" date="2016" name="Sci. Rep.">
        <title>Insights into Adaptations to a Near-Obligate Nematode Endoparasitic Lifestyle from the Finished Genome of Drechmeria coniospora.</title>
        <authorList>
            <person name="Zhang L."/>
            <person name="Zhou Z."/>
            <person name="Guo Q."/>
            <person name="Fokkens L."/>
            <person name="Miskei M."/>
            <person name="Pocsi I."/>
            <person name="Zhang W."/>
            <person name="Chen M."/>
            <person name="Wang L."/>
            <person name="Sun Y."/>
            <person name="Donzelli B.G."/>
            <person name="Gibson D.M."/>
            <person name="Nelson D.R."/>
            <person name="Luo J.G."/>
            <person name="Rep M."/>
            <person name="Liu H."/>
            <person name="Yang S."/>
            <person name="Wang J."/>
            <person name="Krasnoff S.B."/>
            <person name="Xu Y."/>
            <person name="Molnar I."/>
            <person name="Lin M."/>
        </authorList>
    </citation>
    <scope>NUCLEOTIDE SEQUENCE [LARGE SCALE GENOMIC DNA]</scope>
    <source>
        <strain evidence="2 3">ARSEF 6962</strain>
    </source>
</reference>
<comment type="caution">
    <text evidence="2">The sequence shown here is derived from an EMBL/GenBank/DDBJ whole genome shotgun (WGS) entry which is preliminary data.</text>
</comment>
<dbReference type="AlphaFoldDB" id="A0A151GWE0"/>
<accession>A0A151GWE0</accession>
<protein>
    <submittedName>
        <fullName evidence="2">Putative cell surface spherulin 4-like protein</fullName>
    </submittedName>
</protein>
<organism evidence="2 3">
    <name type="scientific">Drechmeria coniospora</name>
    <name type="common">Nematophagous fungus</name>
    <name type="synonym">Meria coniospora</name>
    <dbReference type="NCBI Taxonomy" id="98403"/>
    <lineage>
        <taxon>Eukaryota</taxon>
        <taxon>Fungi</taxon>
        <taxon>Dikarya</taxon>
        <taxon>Ascomycota</taxon>
        <taxon>Pezizomycotina</taxon>
        <taxon>Sordariomycetes</taxon>
        <taxon>Hypocreomycetidae</taxon>
        <taxon>Hypocreales</taxon>
        <taxon>Ophiocordycipitaceae</taxon>
        <taxon>Drechmeria</taxon>
    </lineage>
</organism>
<dbReference type="Proteomes" id="UP000076580">
    <property type="component" value="Chromosome 01"/>
</dbReference>
<sequence length="458" mass="49482">MLLGKDFECRLSFLCFRFTVIVDSTRGSLWPVAMRCIGNFVFALTASVAVPAVSTGVVLPLYIYPSAEYDDGASNWAPAFDAISAHPNLPWLAVVNPGTGPGDTLLPGNNDTNYIAGVSMLNGFANVKTLGYARTSYGTAPMEELKKNITAWANWSSYAEANIAVEGIFLDESDDFDFITEIATFAREVFPKPITVFCHFGTATAEVYYDVCDVVGAFESYGSYLSSTTMRETIPAGRASNAAIIIHGFRGKTRDGITADVDGLKQYIDLMCESALGWLYFSSGYFSSMSIGPATVGQVARQLAAIDSSSVGEQHGGNGGSDGGENGGEDDGQDGGDGEESEEGSEEEAAAAVAEEEEKEMAVEEEEREMVVEEEEKETAVEEEEKETAAEEEVKETAVEEEEKEAAEEGGEVDEDRRKPMDPKQSGKAFSSSSRQDSSRMARMARSKRRHRSWPSAG</sequence>
<dbReference type="PANTHER" id="PTHR35040">
    <property type="match status" value="1"/>
</dbReference>
<dbReference type="GeneID" id="63715148"/>
<evidence type="ECO:0000256" key="1">
    <source>
        <dbReference type="SAM" id="MobiDB-lite"/>
    </source>
</evidence>
<dbReference type="InterPro" id="IPR021986">
    <property type="entry name" value="Spherulin4"/>
</dbReference>
<proteinExistence type="predicted"/>
<keyword evidence="3" id="KW-1185">Reference proteome</keyword>
<dbReference type="Pfam" id="PF12138">
    <property type="entry name" value="Spherulin4"/>
    <property type="match status" value="1"/>
</dbReference>
<dbReference type="RefSeq" id="XP_040660715.1">
    <property type="nucleotide sequence ID" value="XM_040799832.1"/>
</dbReference>
<dbReference type="PANTHER" id="PTHR35040:SF9">
    <property type="entry name" value="4-LIKE CELL SURFACE PROTEIN, PUTATIVE (AFU_ORTHOLOGUE AFUA_4G14080)-RELATED"/>
    <property type="match status" value="1"/>
</dbReference>
<name>A0A151GWE0_DRECN</name>
<evidence type="ECO:0000313" key="3">
    <source>
        <dbReference type="Proteomes" id="UP000076580"/>
    </source>
</evidence>
<feature type="compositionally biased region" description="Low complexity" evidence="1">
    <location>
        <begin position="431"/>
        <end position="442"/>
    </location>
</feature>
<gene>
    <name evidence="2" type="ORF">DCS_02505</name>
</gene>
<feature type="compositionally biased region" description="Gly residues" evidence="1">
    <location>
        <begin position="314"/>
        <end position="326"/>
    </location>
</feature>
<feature type="compositionally biased region" description="Acidic residues" evidence="1">
    <location>
        <begin position="327"/>
        <end position="414"/>
    </location>
</feature>